<dbReference type="OrthoDB" id="9124519at2"/>
<evidence type="ECO:0000256" key="4">
    <source>
        <dbReference type="ARBA" id="ARBA00022679"/>
    </source>
</evidence>
<comment type="catalytic activity">
    <reaction evidence="1">
        <text>ATP + protein L-histidine = ADP + protein N-phospho-L-histidine.</text>
        <dbReference type="EC" id="2.7.13.3"/>
    </reaction>
</comment>
<feature type="domain" description="Histidine kinase" evidence="8">
    <location>
        <begin position="346"/>
        <end position="572"/>
    </location>
</feature>
<dbReference type="EC" id="2.7.13.3" evidence="2"/>
<dbReference type="SMART" id="SM00388">
    <property type="entry name" value="HisKA"/>
    <property type="match status" value="1"/>
</dbReference>
<dbReference type="CDD" id="cd00082">
    <property type="entry name" value="HisKA"/>
    <property type="match status" value="1"/>
</dbReference>
<dbReference type="InterPro" id="IPR007891">
    <property type="entry name" value="CHASE3"/>
</dbReference>
<evidence type="ECO:0000313" key="9">
    <source>
        <dbReference type="EMBL" id="RIV19847.1"/>
    </source>
</evidence>
<dbReference type="SUPFAM" id="SSF55874">
    <property type="entry name" value="ATPase domain of HSP90 chaperone/DNA topoisomerase II/histidine kinase"/>
    <property type="match status" value="1"/>
</dbReference>
<dbReference type="SMART" id="SM00387">
    <property type="entry name" value="HATPase_c"/>
    <property type="match status" value="1"/>
</dbReference>
<dbReference type="GO" id="GO:0016020">
    <property type="term" value="C:membrane"/>
    <property type="evidence" value="ECO:0007669"/>
    <property type="project" value="UniProtKB-SubCell"/>
</dbReference>
<proteinExistence type="predicted"/>
<organism evidence="9 10">
    <name type="scientific">Fibrisoma montanum</name>
    <dbReference type="NCBI Taxonomy" id="2305895"/>
    <lineage>
        <taxon>Bacteria</taxon>
        <taxon>Pseudomonadati</taxon>
        <taxon>Bacteroidota</taxon>
        <taxon>Cytophagia</taxon>
        <taxon>Cytophagales</taxon>
        <taxon>Spirosomataceae</taxon>
        <taxon>Fibrisoma</taxon>
    </lineage>
</organism>
<dbReference type="PANTHER" id="PTHR42878:SF15">
    <property type="entry name" value="BACTERIOPHYTOCHROME"/>
    <property type="match status" value="1"/>
</dbReference>
<keyword evidence="7" id="KW-1133">Transmembrane helix</keyword>
<evidence type="ECO:0000259" key="8">
    <source>
        <dbReference type="PROSITE" id="PS50109"/>
    </source>
</evidence>
<keyword evidence="7" id="KW-0812">Transmembrane</keyword>
<feature type="transmembrane region" description="Helical" evidence="7">
    <location>
        <begin position="173"/>
        <end position="195"/>
    </location>
</feature>
<reference evidence="9 10" key="1">
    <citation type="submission" date="2018-08" db="EMBL/GenBank/DDBJ databases">
        <title>Fibrisoma montanum sp. nov., isolated from Danxia mountain soil.</title>
        <authorList>
            <person name="Huang Y."/>
        </authorList>
    </citation>
    <scope>NUCLEOTIDE SEQUENCE [LARGE SCALE GENOMIC DNA]</scope>
    <source>
        <strain evidence="9 10">HYT19</strain>
    </source>
</reference>
<dbReference type="PROSITE" id="PS50109">
    <property type="entry name" value="HIS_KIN"/>
    <property type="match status" value="1"/>
</dbReference>
<dbReference type="SUPFAM" id="SSF47384">
    <property type="entry name" value="Homodimeric domain of signal transducing histidine kinase"/>
    <property type="match status" value="1"/>
</dbReference>
<dbReference type="InterPro" id="IPR003661">
    <property type="entry name" value="HisK_dim/P_dom"/>
</dbReference>
<dbReference type="Gene3D" id="3.30.565.10">
    <property type="entry name" value="Histidine kinase-like ATPase, C-terminal domain"/>
    <property type="match status" value="1"/>
</dbReference>
<keyword evidence="6 7" id="KW-0472">Membrane</keyword>
<evidence type="ECO:0000313" key="10">
    <source>
        <dbReference type="Proteomes" id="UP000283523"/>
    </source>
</evidence>
<dbReference type="PANTHER" id="PTHR42878">
    <property type="entry name" value="TWO-COMPONENT HISTIDINE KINASE"/>
    <property type="match status" value="1"/>
</dbReference>
<dbReference type="GO" id="GO:0030295">
    <property type="term" value="F:protein kinase activator activity"/>
    <property type="evidence" value="ECO:0007669"/>
    <property type="project" value="TreeGrafter"/>
</dbReference>
<accession>A0A418M2H6</accession>
<dbReference type="RefSeq" id="WP_119670132.1">
    <property type="nucleotide sequence ID" value="NZ_QXED01000007.1"/>
</dbReference>
<evidence type="ECO:0000256" key="3">
    <source>
        <dbReference type="ARBA" id="ARBA00022553"/>
    </source>
</evidence>
<keyword evidence="10" id="KW-1185">Reference proteome</keyword>
<dbReference type="CDD" id="cd00130">
    <property type="entry name" value="PAS"/>
    <property type="match status" value="1"/>
</dbReference>
<dbReference type="FunFam" id="3.30.565.10:FF:000006">
    <property type="entry name" value="Sensor histidine kinase WalK"/>
    <property type="match status" value="1"/>
</dbReference>
<keyword evidence="5" id="KW-0418">Kinase</keyword>
<evidence type="ECO:0000256" key="7">
    <source>
        <dbReference type="SAM" id="Phobius"/>
    </source>
</evidence>
<comment type="caution">
    <text evidence="9">The sequence shown here is derived from an EMBL/GenBank/DDBJ whole genome shotgun (WGS) entry which is preliminary data.</text>
</comment>
<dbReference type="Pfam" id="PF05227">
    <property type="entry name" value="CHASE3"/>
    <property type="match status" value="1"/>
</dbReference>
<dbReference type="InterPro" id="IPR005467">
    <property type="entry name" value="His_kinase_dom"/>
</dbReference>
<feature type="transmembrane region" description="Helical" evidence="7">
    <location>
        <begin position="6"/>
        <end position="23"/>
    </location>
</feature>
<evidence type="ECO:0000256" key="5">
    <source>
        <dbReference type="ARBA" id="ARBA00022777"/>
    </source>
</evidence>
<dbReference type="Pfam" id="PF00512">
    <property type="entry name" value="HisKA"/>
    <property type="match status" value="1"/>
</dbReference>
<dbReference type="SUPFAM" id="SSF55785">
    <property type="entry name" value="PYP-like sensor domain (PAS domain)"/>
    <property type="match status" value="1"/>
</dbReference>
<dbReference type="Gene3D" id="3.30.450.20">
    <property type="entry name" value="PAS domain"/>
    <property type="match status" value="1"/>
</dbReference>
<dbReference type="InterPro" id="IPR004358">
    <property type="entry name" value="Sig_transdc_His_kin-like_C"/>
</dbReference>
<dbReference type="InterPro" id="IPR035965">
    <property type="entry name" value="PAS-like_dom_sf"/>
</dbReference>
<dbReference type="Proteomes" id="UP000283523">
    <property type="component" value="Unassembled WGS sequence"/>
</dbReference>
<dbReference type="GO" id="GO:0000156">
    <property type="term" value="F:phosphorelay response regulator activity"/>
    <property type="evidence" value="ECO:0007669"/>
    <property type="project" value="TreeGrafter"/>
</dbReference>
<dbReference type="InterPro" id="IPR000014">
    <property type="entry name" value="PAS"/>
</dbReference>
<sequence length="572" mass="64378">MTLKTTYPFIISFLLLATVLLINRSNFNSMKEYTQQVDHSRDVINRFERLSNHYKSFQIYSRSFARIAPRRYYILYQNEAKEVKTDLAYLNQLVAEDTVQVQRVRLVAGLIEQHWDTLMNYSIAEVVNMGGGWRLNDLFAVHKAINEAIAYENNILSTQKEELNRSTEVTSTVSILFTGLALGILLVAFASNLVLTQQRQRLEGLLASILDTSQNAIINFRAVRNRNQIQDFTIEFANPAVDSLLQIKPADLIGHRLSSVSSLATEKNLISRFAQVVTTRQPEQFEWPYSKSEATIWLHAVLAPLNDGLTVTLHDITPVKQSQEALQVKIRQLNQSNENLRQFAYIASHDLQEPLRKIQSFGDIIQDQFAPDLSPPAADLLQRMQAASRRMSTLIQALLSYSRLSAEPAFLPVSLRTVVDEVLSDLDLLVQEKNVSIQVDPLPTLTGDALQLHQLFQNLLSNALKFLRTDVPGEVSVTCQPVNGTDLPAELSASSNQPFYAIAVRDNGIGFDEKYLDRIFQLFQRLHTKSSFTGTGIGLAICKKVVENHHGYITARSRPGQGATFTVYLPVS</sequence>
<evidence type="ECO:0000256" key="1">
    <source>
        <dbReference type="ARBA" id="ARBA00000085"/>
    </source>
</evidence>
<dbReference type="InterPro" id="IPR036097">
    <property type="entry name" value="HisK_dim/P_sf"/>
</dbReference>
<dbReference type="EMBL" id="QXED01000007">
    <property type="protein sequence ID" value="RIV19847.1"/>
    <property type="molecule type" value="Genomic_DNA"/>
</dbReference>
<gene>
    <name evidence="9" type="ORF">DYU11_23270</name>
</gene>
<dbReference type="InterPro" id="IPR003594">
    <property type="entry name" value="HATPase_dom"/>
</dbReference>
<dbReference type="InterPro" id="IPR013656">
    <property type="entry name" value="PAS_4"/>
</dbReference>
<dbReference type="Pfam" id="PF02518">
    <property type="entry name" value="HATPase_c"/>
    <property type="match status" value="1"/>
</dbReference>
<name>A0A418M2H6_9BACT</name>
<keyword evidence="3" id="KW-0597">Phosphoprotein</keyword>
<evidence type="ECO:0000256" key="2">
    <source>
        <dbReference type="ARBA" id="ARBA00012438"/>
    </source>
</evidence>
<evidence type="ECO:0000256" key="6">
    <source>
        <dbReference type="ARBA" id="ARBA00023136"/>
    </source>
</evidence>
<keyword evidence="4" id="KW-0808">Transferase</keyword>
<dbReference type="GO" id="GO:0000155">
    <property type="term" value="F:phosphorelay sensor kinase activity"/>
    <property type="evidence" value="ECO:0007669"/>
    <property type="project" value="InterPro"/>
</dbReference>
<dbReference type="Gene3D" id="1.10.287.130">
    <property type="match status" value="1"/>
</dbReference>
<dbReference type="AlphaFoldDB" id="A0A418M2H6"/>
<dbReference type="Pfam" id="PF08448">
    <property type="entry name" value="PAS_4"/>
    <property type="match status" value="1"/>
</dbReference>
<protein>
    <recommendedName>
        <fullName evidence="2">histidine kinase</fullName>
        <ecNumber evidence="2">2.7.13.3</ecNumber>
    </recommendedName>
</protein>
<dbReference type="PRINTS" id="PR00344">
    <property type="entry name" value="BCTRLSENSOR"/>
</dbReference>
<dbReference type="GO" id="GO:0007234">
    <property type="term" value="P:osmosensory signaling via phosphorelay pathway"/>
    <property type="evidence" value="ECO:0007669"/>
    <property type="project" value="TreeGrafter"/>
</dbReference>
<dbReference type="InterPro" id="IPR050351">
    <property type="entry name" value="BphY/WalK/GraS-like"/>
</dbReference>
<dbReference type="InterPro" id="IPR036890">
    <property type="entry name" value="HATPase_C_sf"/>
</dbReference>